<dbReference type="EMBL" id="BGPR01287430">
    <property type="protein sequence ID" value="GBN38285.1"/>
    <property type="molecule type" value="Genomic_DNA"/>
</dbReference>
<organism evidence="2 4">
    <name type="scientific">Araneus ventricosus</name>
    <name type="common">Orbweaver spider</name>
    <name type="synonym">Epeira ventricosa</name>
    <dbReference type="NCBI Taxonomy" id="182803"/>
    <lineage>
        <taxon>Eukaryota</taxon>
        <taxon>Metazoa</taxon>
        <taxon>Ecdysozoa</taxon>
        <taxon>Arthropoda</taxon>
        <taxon>Chelicerata</taxon>
        <taxon>Arachnida</taxon>
        <taxon>Araneae</taxon>
        <taxon>Araneomorphae</taxon>
        <taxon>Entelegynae</taxon>
        <taxon>Araneoidea</taxon>
        <taxon>Araneidae</taxon>
        <taxon>Araneus</taxon>
    </lineage>
</organism>
<evidence type="ECO:0000313" key="4">
    <source>
        <dbReference type="Proteomes" id="UP000499080"/>
    </source>
</evidence>
<accession>A0A4Y2NFP0</accession>
<evidence type="ECO:0000313" key="3">
    <source>
        <dbReference type="EMBL" id="GBN38429.1"/>
    </source>
</evidence>
<name>A0A4Y2NFP0_ARAVE</name>
<feature type="compositionally biased region" description="Basic and acidic residues" evidence="1">
    <location>
        <begin position="21"/>
        <end position="33"/>
    </location>
</feature>
<dbReference type="AlphaFoldDB" id="A0A4Y2NFP0"/>
<gene>
    <name evidence="2" type="ORF">AVEN_194111_1</name>
    <name evidence="3" type="ORF">AVEN_87523_1</name>
</gene>
<evidence type="ECO:0000256" key="1">
    <source>
        <dbReference type="SAM" id="MobiDB-lite"/>
    </source>
</evidence>
<keyword evidence="4" id="KW-1185">Reference proteome</keyword>
<evidence type="ECO:0000313" key="2">
    <source>
        <dbReference type="EMBL" id="GBN38285.1"/>
    </source>
</evidence>
<dbReference type="Proteomes" id="UP000499080">
    <property type="component" value="Unassembled WGS sequence"/>
</dbReference>
<protein>
    <submittedName>
        <fullName evidence="2">Uncharacterized protein</fullName>
    </submittedName>
</protein>
<comment type="caution">
    <text evidence="2">The sequence shown here is derived from an EMBL/GenBank/DDBJ whole genome shotgun (WGS) entry which is preliminary data.</text>
</comment>
<proteinExistence type="predicted"/>
<sequence>VEWVSELEPSSPEAQTLPLGHSDHLNNKREHFISPDGNDGDSDELKFIADPKCLISQCWQVNVGVTVSAYVI</sequence>
<reference evidence="2 4" key="1">
    <citation type="journal article" date="2019" name="Sci. Rep.">
        <title>Orb-weaving spider Araneus ventricosus genome elucidates the spidroin gene catalogue.</title>
        <authorList>
            <person name="Kono N."/>
            <person name="Nakamura H."/>
            <person name="Ohtoshi R."/>
            <person name="Moran D.A.P."/>
            <person name="Shinohara A."/>
            <person name="Yoshida Y."/>
            <person name="Fujiwara M."/>
            <person name="Mori M."/>
            <person name="Tomita M."/>
            <person name="Arakawa K."/>
        </authorList>
    </citation>
    <scope>NUCLEOTIDE SEQUENCE [LARGE SCALE GENOMIC DNA]</scope>
</reference>
<feature type="non-terminal residue" evidence="2">
    <location>
        <position position="1"/>
    </location>
</feature>
<dbReference type="EMBL" id="BGPR01287499">
    <property type="protein sequence ID" value="GBN38429.1"/>
    <property type="molecule type" value="Genomic_DNA"/>
</dbReference>
<feature type="region of interest" description="Disordered" evidence="1">
    <location>
        <begin position="1"/>
        <end position="41"/>
    </location>
</feature>